<dbReference type="PROSITE" id="PS52035">
    <property type="entry name" value="PEPTIDASE_M14"/>
    <property type="match status" value="1"/>
</dbReference>
<protein>
    <recommendedName>
        <fullName evidence="13">Peptidase M14 domain-containing protein</fullName>
    </recommendedName>
</protein>
<keyword evidence="3" id="KW-0121">Carboxypeptidase</keyword>
<evidence type="ECO:0000256" key="7">
    <source>
        <dbReference type="ARBA" id="ARBA00022801"/>
    </source>
</evidence>
<gene>
    <name evidence="14" type="ORF">ABMA27_003435</name>
</gene>
<dbReference type="PRINTS" id="PR00765">
    <property type="entry name" value="CRBOXYPTASEA"/>
</dbReference>
<evidence type="ECO:0000256" key="2">
    <source>
        <dbReference type="ARBA" id="ARBA00005988"/>
    </source>
</evidence>
<evidence type="ECO:0000256" key="4">
    <source>
        <dbReference type="ARBA" id="ARBA00022670"/>
    </source>
</evidence>
<evidence type="ECO:0000256" key="9">
    <source>
        <dbReference type="ARBA" id="ARBA00023049"/>
    </source>
</evidence>
<evidence type="ECO:0000313" key="15">
    <source>
        <dbReference type="Proteomes" id="UP001549920"/>
    </source>
</evidence>
<feature type="active site" description="Proton donor/acceptor" evidence="11">
    <location>
        <position position="373"/>
    </location>
</feature>
<reference evidence="14 15" key="1">
    <citation type="submission" date="2024-06" db="EMBL/GenBank/DDBJ databases">
        <title>A chromosome-level genome assembly of beet webworm, Loxostege sticticalis.</title>
        <authorList>
            <person name="Zhang Y."/>
        </authorList>
    </citation>
    <scope>NUCLEOTIDE SEQUENCE [LARGE SCALE GENOMIC DNA]</scope>
    <source>
        <strain evidence="14">AQ026</strain>
        <tissue evidence="14">Whole body</tissue>
    </source>
</reference>
<keyword evidence="15" id="KW-1185">Reference proteome</keyword>
<evidence type="ECO:0000259" key="13">
    <source>
        <dbReference type="PROSITE" id="PS52035"/>
    </source>
</evidence>
<accession>A0ABR3HT52</accession>
<evidence type="ECO:0000256" key="11">
    <source>
        <dbReference type="PROSITE-ProRule" id="PRU01379"/>
    </source>
</evidence>
<feature type="signal peptide" evidence="12">
    <location>
        <begin position="1"/>
        <end position="20"/>
    </location>
</feature>
<evidence type="ECO:0000256" key="3">
    <source>
        <dbReference type="ARBA" id="ARBA00022645"/>
    </source>
</evidence>
<evidence type="ECO:0000256" key="1">
    <source>
        <dbReference type="ARBA" id="ARBA00001947"/>
    </source>
</evidence>
<name>A0ABR3HT52_LOXSC</name>
<dbReference type="InterPro" id="IPR003146">
    <property type="entry name" value="M14A_act_pep"/>
</dbReference>
<sequence length="423" mass="48243">MANFFKSIFVLCVSFYVVCAKHELYDGHSLYEVIVKNEEQAIFVNGLENQIPIDVFVYAHPDRTGQILVPKDQKLHFEDTLKFMDVEYQIQVQNIKEQLELEDKVLAEMASKRNASRSSTTGLSFDEIHRFQVIDEYLVRLANSYPNLVTVESAGRSLEGRDMKYLKISTTNFQDTRKPVVFLMSLLHGREWVTLPATLYVNDIDWIILPVANPDGYEVTHTSNRFWRKNRRPGINSWCMGVDLNRNFDIFWGTASSSSVCSETFHGREAFSEPETQNIRRILSTYSNRIEMFIDLHSFGSMILYGYANGELPPNALTVNLVGVNMAQAIDRVKWASKPNYVVGNIFHVLYAASGGSTDYGQAIGIPLAYTFELPAFRGIRGHRDGFLVQPEFIRQAGFETWEGIKVGARFVRDIVSRKSDLP</sequence>
<evidence type="ECO:0000256" key="10">
    <source>
        <dbReference type="ARBA" id="ARBA00023157"/>
    </source>
</evidence>
<evidence type="ECO:0000256" key="8">
    <source>
        <dbReference type="ARBA" id="ARBA00022833"/>
    </source>
</evidence>
<evidence type="ECO:0000256" key="6">
    <source>
        <dbReference type="ARBA" id="ARBA00022729"/>
    </source>
</evidence>
<dbReference type="EMBL" id="JBEUOH010000014">
    <property type="protein sequence ID" value="KAL0879722.1"/>
    <property type="molecule type" value="Genomic_DNA"/>
</dbReference>
<evidence type="ECO:0000256" key="5">
    <source>
        <dbReference type="ARBA" id="ARBA00022723"/>
    </source>
</evidence>
<dbReference type="Pfam" id="PF02244">
    <property type="entry name" value="Propep_M14"/>
    <property type="match status" value="1"/>
</dbReference>
<keyword evidence="4" id="KW-0645">Protease</keyword>
<dbReference type="SMART" id="SM00631">
    <property type="entry name" value="Zn_pept"/>
    <property type="match status" value="1"/>
</dbReference>
<evidence type="ECO:0000256" key="12">
    <source>
        <dbReference type="SAM" id="SignalP"/>
    </source>
</evidence>
<dbReference type="Gene3D" id="3.30.70.340">
    <property type="entry name" value="Metallocarboxypeptidase-like"/>
    <property type="match status" value="1"/>
</dbReference>
<keyword evidence="9" id="KW-0482">Metalloprotease</keyword>
<dbReference type="PANTHER" id="PTHR11705:SF140">
    <property type="entry name" value="FI02848P-RELATED"/>
    <property type="match status" value="1"/>
</dbReference>
<feature type="chain" id="PRO_5046381724" description="Peptidase M14 domain-containing protein" evidence="12">
    <location>
        <begin position="21"/>
        <end position="423"/>
    </location>
</feature>
<comment type="similarity">
    <text evidence="2 11">Belongs to the peptidase M14 family.</text>
</comment>
<dbReference type="PANTHER" id="PTHR11705">
    <property type="entry name" value="PROTEASE FAMILY M14 CARBOXYPEPTIDASE A,B"/>
    <property type="match status" value="1"/>
</dbReference>
<dbReference type="Pfam" id="PF00246">
    <property type="entry name" value="Peptidase_M14"/>
    <property type="match status" value="1"/>
</dbReference>
<dbReference type="Gene3D" id="3.40.630.10">
    <property type="entry name" value="Zn peptidases"/>
    <property type="match status" value="1"/>
</dbReference>
<keyword evidence="5" id="KW-0479">Metal-binding</keyword>
<keyword evidence="6 12" id="KW-0732">Signal</keyword>
<dbReference type="Proteomes" id="UP001549920">
    <property type="component" value="Unassembled WGS sequence"/>
</dbReference>
<comment type="caution">
    <text evidence="14">The sequence shown here is derived from an EMBL/GenBank/DDBJ whole genome shotgun (WGS) entry which is preliminary data.</text>
</comment>
<keyword evidence="8" id="KW-0862">Zinc</keyword>
<dbReference type="InterPro" id="IPR036990">
    <property type="entry name" value="M14A-like_propep"/>
</dbReference>
<dbReference type="InterPro" id="IPR000834">
    <property type="entry name" value="Peptidase_M14"/>
</dbReference>
<feature type="domain" description="Peptidase M14" evidence="13">
    <location>
        <begin position="127"/>
        <end position="412"/>
    </location>
</feature>
<organism evidence="14 15">
    <name type="scientific">Loxostege sticticalis</name>
    <name type="common">Beet webworm moth</name>
    <dbReference type="NCBI Taxonomy" id="481309"/>
    <lineage>
        <taxon>Eukaryota</taxon>
        <taxon>Metazoa</taxon>
        <taxon>Ecdysozoa</taxon>
        <taxon>Arthropoda</taxon>
        <taxon>Hexapoda</taxon>
        <taxon>Insecta</taxon>
        <taxon>Pterygota</taxon>
        <taxon>Neoptera</taxon>
        <taxon>Endopterygota</taxon>
        <taxon>Lepidoptera</taxon>
        <taxon>Glossata</taxon>
        <taxon>Ditrysia</taxon>
        <taxon>Pyraloidea</taxon>
        <taxon>Crambidae</taxon>
        <taxon>Pyraustinae</taxon>
        <taxon>Loxostege</taxon>
    </lineage>
</organism>
<dbReference type="SUPFAM" id="SSF53187">
    <property type="entry name" value="Zn-dependent exopeptidases"/>
    <property type="match status" value="1"/>
</dbReference>
<comment type="cofactor">
    <cofactor evidence="1">
        <name>Zn(2+)</name>
        <dbReference type="ChEBI" id="CHEBI:29105"/>
    </cofactor>
</comment>
<proteinExistence type="inferred from homology"/>
<evidence type="ECO:0000313" key="14">
    <source>
        <dbReference type="EMBL" id="KAL0879722.1"/>
    </source>
</evidence>
<keyword evidence="10" id="KW-1015">Disulfide bond</keyword>
<keyword evidence="7" id="KW-0378">Hydrolase</keyword>
<dbReference type="SUPFAM" id="SSF54897">
    <property type="entry name" value="Protease propeptides/inhibitors"/>
    <property type="match status" value="1"/>
</dbReference>